<dbReference type="AlphaFoldDB" id="A0A8T2TBG7"/>
<dbReference type="SUPFAM" id="SSF49562">
    <property type="entry name" value="C2 domain (Calcium/lipid-binding domain, CaLB)"/>
    <property type="match status" value="2"/>
</dbReference>
<keyword evidence="5" id="KW-1185">Reference proteome</keyword>
<dbReference type="PANTHER" id="PTHR46502">
    <property type="entry name" value="C2 DOMAIN-CONTAINING"/>
    <property type="match status" value="1"/>
</dbReference>
<dbReference type="PROSITE" id="PS50004">
    <property type="entry name" value="C2"/>
    <property type="match status" value="2"/>
</dbReference>
<reference evidence="4" key="1">
    <citation type="submission" date="2021-08" db="EMBL/GenBank/DDBJ databases">
        <title>WGS assembly of Ceratopteris richardii.</title>
        <authorList>
            <person name="Marchant D.B."/>
            <person name="Chen G."/>
            <person name="Jenkins J."/>
            <person name="Shu S."/>
            <person name="Leebens-Mack J."/>
            <person name="Grimwood J."/>
            <person name="Schmutz J."/>
            <person name="Soltis P."/>
            <person name="Soltis D."/>
            <person name="Chen Z.-H."/>
        </authorList>
    </citation>
    <scope>NUCLEOTIDE SEQUENCE</scope>
    <source>
        <strain evidence="4">Whitten #5841</strain>
        <tissue evidence="4">Leaf</tissue>
    </source>
</reference>
<name>A0A8T2TBG7_CERRI</name>
<dbReference type="Proteomes" id="UP000825935">
    <property type="component" value="Chromosome 14"/>
</dbReference>
<sequence length="256" mass="27892">MPEGHLEVELLKATGLKDVEAFGKSDPYAVLTCGSAPKQQSKVLPDAGSNPVWNETLLVEIHSDNPPELLISLFDKETKGKDEPMGTVRVPLANAYSQKKVPPTKYKVQLANGKFHGELEVRLKFYPKKAYKGTLTVKLLEGRDLVSADFASKTDPYAVLKCDSQQHKSKVMKNAGANPVWNETFVFETSGNATNLEVALFDKDTFSKDDPLGDVTIPLLKAFIKGEVAPMPYQVLGKAGQPQGNIVVGLSFTSKA</sequence>
<dbReference type="EMBL" id="CM035419">
    <property type="protein sequence ID" value="KAH7416161.1"/>
    <property type="molecule type" value="Genomic_DNA"/>
</dbReference>
<dbReference type="GO" id="GO:0046872">
    <property type="term" value="F:metal ion binding"/>
    <property type="evidence" value="ECO:0007669"/>
    <property type="project" value="UniProtKB-KW"/>
</dbReference>
<gene>
    <name evidence="4" type="ORF">KP509_14G078200</name>
</gene>
<dbReference type="InterPro" id="IPR035892">
    <property type="entry name" value="C2_domain_sf"/>
</dbReference>
<evidence type="ECO:0000313" key="5">
    <source>
        <dbReference type="Proteomes" id="UP000825935"/>
    </source>
</evidence>
<dbReference type="OrthoDB" id="419768at2759"/>
<feature type="domain" description="C2" evidence="3">
    <location>
        <begin position="1"/>
        <end position="105"/>
    </location>
</feature>
<evidence type="ECO:0000259" key="3">
    <source>
        <dbReference type="PROSITE" id="PS50004"/>
    </source>
</evidence>
<dbReference type="Gene3D" id="2.60.40.150">
    <property type="entry name" value="C2 domain"/>
    <property type="match status" value="2"/>
</dbReference>
<organism evidence="4 5">
    <name type="scientific">Ceratopteris richardii</name>
    <name type="common">Triangle waterfern</name>
    <dbReference type="NCBI Taxonomy" id="49495"/>
    <lineage>
        <taxon>Eukaryota</taxon>
        <taxon>Viridiplantae</taxon>
        <taxon>Streptophyta</taxon>
        <taxon>Embryophyta</taxon>
        <taxon>Tracheophyta</taxon>
        <taxon>Polypodiopsida</taxon>
        <taxon>Polypodiidae</taxon>
        <taxon>Polypodiales</taxon>
        <taxon>Pteridineae</taxon>
        <taxon>Pteridaceae</taxon>
        <taxon>Parkerioideae</taxon>
        <taxon>Ceratopteris</taxon>
    </lineage>
</organism>
<comment type="caution">
    <text evidence="4">The sequence shown here is derived from an EMBL/GenBank/DDBJ whole genome shotgun (WGS) entry which is preliminary data.</text>
</comment>
<dbReference type="CDD" id="cd00030">
    <property type="entry name" value="C2"/>
    <property type="match status" value="1"/>
</dbReference>
<dbReference type="PANTHER" id="PTHR46502:SF2">
    <property type="entry name" value="16 KDA PHLOEM PROTEIN 2"/>
    <property type="match status" value="1"/>
</dbReference>
<keyword evidence="2" id="KW-0106">Calcium</keyword>
<dbReference type="Pfam" id="PF00168">
    <property type="entry name" value="C2"/>
    <property type="match status" value="2"/>
</dbReference>
<protein>
    <recommendedName>
        <fullName evidence="3">C2 domain-containing protein</fullName>
    </recommendedName>
</protein>
<evidence type="ECO:0000256" key="2">
    <source>
        <dbReference type="ARBA" id="ARBA00022837"/>
    </source>
</evidence>
<feature type="domain" description="C2" evidence="3">
    <location>
        <begin position="115"/>
        <end position="233"/>
    </location>
</feature>
<evidence type="ECO:0000256" key="1">
    <source>
        <dbReference type="ARBA" id="ARBA00022723"/>
    </source>
</evidence>
<dbReference type="InterPro" id="IPR000008">
    <property type="entry name" value="C2_dom"/>
</dbReference>
<accession>A0A8T2TBG7</accession>
<evidence type="ECO:0000313" key="4">
    <source>
        <dbReference type="EMBL" id="KAH7416161.1"/>
    </source>
</evidence>
<keyword evidence="1" id="KW-0479">Metal-binding</keyword>
<proteinExistence type="predicted"/>
<dbReference type="SMART" id="SM00239">
    <property type="entry name" value="C2"/>
    <property type="match status" value="2"/>
</dbReference>